<organism evidence="2 3">
    <name type="scientific">Vibrio halioticoli NBRC 102217</name>
    <dbReference type="NCBI Taxonomy" id="1219072"/>
    <lineage>
        <taxon>Bacteria</taxon>
        <taxon>Pseudomonadati</taxon>
        <taxon>Pseudomonadota</taxon>
        <taxon>Gammaproteobacteria</taxon>
        <taxon>Vibrionales</taxon>
        <taxon>Vibrionaceae</taxon>
        <taxon>Vibrio</taxon>
    </lineage>
</organism>
<dbReference type="eggNOG" id="ENOG502Z7SA">
    <property type="taxonomic scope" value="Bacteria"/>
</dbReference>
<evidence type="ECO:0000313" key="3">
    <source>
        <dbReference type="Proteomes" id="UP000017800"/>
    </source>
</evidence>
<name>V5HL92_9VIBR</name>
<dbReference type="InterPro" id="IPR009649">
    <property type="entry name" value="TraU"/>
</dbReference>
<accession>V5HL92</accession>
<feature type="chain" id="PRO_5004736060" evidence="1">
    <location>
        <begin position="21"/>
        <end position="345"/>
    </location>
</feature>
<gene>
    <name evidence="2" type="primary">traU</name>
    <name evidence="2" type="ORF">VHA01S_030_00200</name>
</gene>
<reference evidence="2 3" key="2">
    <citation type="submission" date="2013-11" db="EMBL/GenBank/DDBJ databases">
        <title>Whole genome shotgun sequence of Vibrio halioticoli NBRC 102217.</title>
        <authorList>
            <person name="Isaki S."/>
            <person name="Kimura A."/>
            <person name="Ohji S."/>
            <person name="Hosoyama A."/>
            <person name="Fujita N."/>
            <person name="Hashimoto M."/>
            <person name="Hosoyama Y."/>
            <person name="Yamazoe A."/>
        </authorList>
    </citation>
    <scope>NUCLEOTIDE SEQUENCE [LARGE SCALE GENOMIC DNA]</scope>
    <source>
        <strain evidence="2 3">NBRC 102217</strain>
    </source>
</reference>
<proteinExistence type="predicted"/>
<dbReference type="Pfam" id="PF06834">
    <property type="entry name" value="TraU"/>
    <property type="match status" value="1"/>
</dbReference>
<comment type="caution">
    <text evidence="2">The sequence shown here is derived from an EMBL/GenBank/DDBJ whole genome shotgun (WGS) entry which is preliminary data.</text>
</comment>
<keyword evidence="3" id="KW-1185">Reference proteome</keyword>
<evidence type="ECO:0000313" key="2">
    <source>
        <dbReference type="EMBL" id="GAD89945.1"/>
    </source>
</evidence>
<protein>
    <submittedName>
        <fullName evidence="2">Conjugal transfer protein TraU</fullName>
    </submittedName>
</protein>
<dbReference type="AlphaFoldDB" id="V5HL92"/>
<keyword evidence="1" id="KW-0732">Signal</keyword>
<dbReference type="Proteomes" id="UP000017800">
    <property type="component" value="Unassembled WGS sequence"/>
</dbReference>
<sequence length="345" mass="37502">MRSLLSFSILTALAMPQSFADDTEPHELGSCDNANILSASMISDVPWNAMYPIRLAGTQIGPSGSGVPNGATNKAFCACQDDLGVFVPGFTQSMFEPARIIELTRTPDCMMTLGGAELGMTNKRLRGTTGSNDQGIGQGASAGFWHYHYFSYPLLLMLEMVVANRCGDGYLSMDLLYVSELDPTWNDPELSFFASPESAMFANPISLAACIGDASAAAVGPPIDSLYWCAGAWGGLYPFSGFVSNKSSNASKTSLLATRSVAALHRRMLARQTVGDDALCEAPIFPTIPKSQYKMNMMYPVPERSSAHQIGAPALQWGEWRNIPSKEDAIYMLWRYNDCCTTYYD</sequence>
<feature type="signal peptide" evidence="1">
    <location>
        <begin position="1"/>
        <end position="20"/>
    </location>
</feature>
<reference evidence="2 3" key="1">
    <citation type="submission" date="2013-10" db="EMBL/GenBank/DDBJ databases">
        <authorList>
            <person name="Ichikawa N."/>
            <person name="Kimura A."/>
            <person name="Ohji S."/>
            <person name="Hosoyama A."/>
            <person name="Fujita N."/>
        </authorList>
    </citation>
    <scope>NUCLEOTIDE SEQUENCE [LARGE SCALE GENOMIC DNA]</scope>
    <source>
        <strain evidence="2 3">NBRC 102217</strain>
    </source>
</reference>
<dbReference type="EMBL" id="BAUJ01000030">
    <property type="protein sequence ID" value="GAD89945.1"/>
    <property type="molecule type" value="Genomic_DNA"/>
</dbReference>
<dbReference type="RefSeq" id="WP_023404299.1">
    <property type="nucleotide sequence ID" value="NZ_BAUJ01000030.1"/>
</dbReference>
<evidence type="ECO:0000256" key="1">
    <source>
        <dbReference type="SAM" id="SignalP"/>
    </source>
</evidence>